<gene>
    <name evidence="1" type="ORF">FEHR0123_LOCUS4271</name>
</gene>
<reference evidence="1" key="1">
    <citation type="submission" date="2021-01" db="EMBL/GenBank/DDBJ databases">
        <authorList>
            <person name="Corre E."/>
            <person name="Pelletier E."/>
            <person name="Niang G."/>
            <person name="Scheremetjew M."/>
            <person name="Finn R."/>
            <person name="Kale V."/>
            <person name="Holt S."/>
            <person name="Cochrane G."/>
            <person name="Meng A."/>
            <person name="Brown T."/>
            <person name="Cohen L."/>
        </authorList>
    </citation>
    <scope>NUCLEOTIDE SEQUENCE</scope>
    <source>
        <strain evidence="1">Fehren 1</strain>
    </source>
</reference>
<name>A0A7S3I0J2_9SPIT</name>
<proteinExistence type="predicted"/>
<protein>
    <submittedName>
        <fullName evidence="1">Uncharacterized protein</fullName>
    </submittedName>
</protein>
<sequence length="243" mass="26601">MIRHAMSEDRDLVAKGLREGFPDPLHALVIHAHRFVFVVDAGEEPGVESHLGEETRVRIRVTERVDVPTDAWDGEVSELAQEELVANHHVVHHIVVMGACFILHGPASVDELKTTLPDKLAHVIFLLLGLALPPHGEELHLDLSESLLFVSHELLDIGVDDVLDISVLFILIATSEVLIYGLEPADVVVAVRNNVHVQVLGLGAEVILQLADPLVAVTVQVFVGRHEACFARDSSHEGRLDCC</sequence>
<dbReference type="AlphaFoldDB" id="A0A7S3I0J2"/>
<accession>A0A7S3I0J2</accession>
<dbReference type="EMBL" id="HBIE01013908">
    <property type="protein sequence ID" value="CAE0309357.1"/>
    <property type="molecule type" value="Transcribed_RNA"/>
</dbReference>
<organism evidence="1">
    <name type="scientific">Favella ehrenbergii</name>
    <dbReference type="NCBI Taxonomy" id="182087"/>
    <lineage>
        <taxon>Eukaryota</taxon>
        <taxon>Sar</taxon>
        <taxon>Alveolata</taxon>
        <taxon>Ciliophora</taxon>
        <taxon>Intramacronucleata</taxon>
        <taxon>Spirotrichea</taxon>
        <taxon>Choreotrichia</taxon>
        <taxon>Tintinnida</taxon>
        <taxon>Xystonellidae</taxon>
        <taxon>Favella</taxon>
    </lineage>
</organism>
<evidence type="ECO:0000313" key="1">
    <source>
        <dbReference type="EMBL" id="CAE0309357.1"/>
    </source>
</evidence>